<dbReference type="Gene3D" id="3.10.180.10">
    <property type="entry name" value="2,3-Dihydroxybiphenyl 1,2-Dioxygenase, domain 1"/>
    <property type="match status" value="1"/>
</dbReference>
<dbReference type="EMBL" id="EF086900">
    <property type="protein sequence ID" value="ABK26156.1"/>
    <property type="molecule type" value="mRNA"/>
</dbReference>
<dbReference type="PANTHER" id="PTHR46142">
    <property type="match status" value="1"/>
</dbReference>
<sequence>MLLRSFPFLLLWSRLFNYGFGIHLLQCKSSDNLPQKTEINPTDNHISFQTPDILLVEKKLQEMDIKYEKRVVEDEGLYVDQLFFHDPDGYMVEICNCENLPVVPVTCVPSSVKSTFLRFAFPQSKPKIEPEDSSSEIALVPVNVATAQTDFPTLKKDIEATGRESPCLSDAHDDKKPYFLNIMDFYL</sequence>
<evidence type="ECO:0000256" key="1">
    <source>
        <dbReference type="SAM" id="SignalP"/>
    </source>
</evidence>
<protein>
    <recommendedName>
        <fullName evidence="3">VOC domain-containing protein</fullName>
    </recommendedName>
</protein>
<feature type="chain" id="PRO_5002741853" description="VOC domain-containing protein" evidence="1">
    <location>
        <begin position="22"/>
        <end position="187"/>
    </location>
</feature>
<dbReference type="AlphaFoldDB" id="A9NZU5"/>
<name>A9NZU5_PICSI</name>
<keyword evidence="1" id="KW-0732">Signal</keyword>
<dbReference type="PANTHER" id="PTHR46142:SF3">
    <property type="entry name" value="F18B13.24 PROTEIN"/>
    <property type="match status" value="1"/>
</dbReference>
<accession>A9NZU5</accession>
<dbReference type="SUPFAM" id="SSF54593">
    <property type="entry name" value="Glyoxalase/Bleomycin resistance protein/Dihydroxybiphenyl dioxygenase"/>
    <property type="match status" value="1"/>
</dbReference>
<feature type="signal peptide" evidence="1">
    <location>
        <begin position="1"/>
        <end position="21"/>
    </location>
</feature>
<dbReference type="InterPro" id="IPR029068">
    <property type="entry name" value="Glyas_Bleomycin-R_OHBP_Dase"/>
</dbReference>
<evidence type="ECO:0008006" key="3">
    <source>
        <dbReference type="Google" id="ProtNLM"/>
    </source>
</evidence>
<evidence type="ECO:0000313" key="2">
    <source>
        <dbReference type="EMBL" id="ABK26156.1"/>
    </source>
</evidence>
<proteinExistence type="evidence at transcript level"/>
<reference evidence="2" key="1">
    <citation type="journal article" date="2008" name="BMC Genomics">
        <title>A conifer genomics resource of 200,000 spruce (Picea spp.) ESTs and 6,464 high-quality, sequence-finished full-length cDNAs for Sitka spruce (Picea sitchensis).</title>
        <authorList>
            <person name="Ralph S.G."/>
            <person name="Chun H.J."/>
            <person name="Kolosova N."/>
            <person name="Cooper D."/>
            <person name="Oddy C."/>
            <person name="Ritland C.E."/>
            <person name="Kirkpatrick R."/>
            <person name="Moore R."/>
            <person name="Barber S."/>
            <person name="Holt R.A."/>
            <person name="Jones S.J."/>
            <person name="Marra M.A."/>
            <person name="Douglas C.J."/>
            <person name="Ritland K."/>
            <person name="Bohlmann J."/>
        </authorList>
    </citation>
    <scope>NUCLEOTIDE SEQUENCE</scope>
    <source>
        <tissue evidence="2">Green portion of the leader tissue</tissue>
    </source>
</reference>
<organism evidence="2">
    <name type="scientific">Picea sitchensis</name>
    <name type="common">Sitka spruce</name>
    <name type="synonym">Pinus sitchensis</name>
    <dbReference type="NCBI Taxonomy" id="3332"/>
    <lineage>
        <taxon>Eukaryota</taxon>
        <taxon>Viridiplantae</taxon>
        <taxon>Streptophyta</taxon>
        <taxon>Embryophyta</taxon>
        <taxon>Tracheophyta</taxon>
        <taxon>Spermatophyta</taxon>
        <taxon>Pinopsida</taxon>
        <taxon>Pinidae</taxon>
        <taxon>Conifers I</taxon>
        <taxon>Pinales</taxon>
        <taxon>Pinaceae</taxon>
        <taxon>Picea</taxon>
    </lineage>
</organism>